<dbReference type="Proteomes" id="UP000798602">
    <property type="component" value="Unassembled WGS sequence"/>
</dbReference>
<evidence type="ECO:0000313" key="2">
    <source>
        <dbReference type="Proteomes" id="UP000798602"/>
    </source>
</evidence>
<reference evidence="2" key="1">
    <citation type="submission" date="2020-01" db="EMBL/GenBank/DDBJ databases">
        <title>Sphingomonas sp. strain CSW-10.</title>
        <authorList>
            <person name="Chen W.-M."/>
        </authorList>
    </citation>
    <scope>NUCLEOTIDE SEQUENCE [LARGE SCALE GENOMIC DNA]</scope>
    <source>
        <strain evidence="2">NST-5</strain>
    </source>
</reference>
<dbReference type="Pfam" id="PF14431">
    <property type="entry name" value="YwqJ-deaminase"/>
    <property type="match status" value="1"/>
</dbReference>
<accession>A0ABW9ZH28</accession>
<comment type="caution">
    <text evidence="1">The sequence shown here is derived from an EMBL/GenBank/DDBJ whole genome shotgun (WGS) entry which is preliminary data.</text>
</comment>
<organism evidence="1 2">
    <name type="scientific">Flavobacterium ichthyis</name>
    <dbReference type="NCBI Taxonomy" id="2698827"/>
    <lineage>
        <taxon>Bacteria</taxon>
        <taxon>Pseudomonadati</taxon>
        <taxon>Bacteroidota</taxon>
        <taxon>Flavobacteriia</taxon>
        <taxon>Flavobacteriales</taxon>
        <taxon>Flavobacteriaceae</taxon>
        <taxon>Flavobacterium</taxon>
    </lineage>
</organism>
<protein>
    <recommendedName>
        <fullName evidence="3">YwqJ-like deaminase</fullName>
    </recommendedName>
</protein>
<name>A0ABW9ZH28_9FLAO</name>
<dbReference type="RefSeq" id="WP_166537904.1">
    <property type="nucleotide sequence ID" value="NZ_JAABLM010000022.1"/>
</dbReference>
<dbReference type="InterPro" id="IPR025968">
    <property type="entry name" value="YwqJ_deaminase"/>
</dbReference>
<evidence type="ECO:0008006" key="3">
    <source>
        <dbReference type="Google" id="ProtNLM"/>
    </source>
</evidence>
<keyword evidence="2" id="KW-1185">Reference proteome</keyword>
<gene>
    <name evidence="1" type="ORF">GV828_12855</name>
</gene>
<dbReference type="EMBL" id="JAABLM010000022">
    <property type="protein sequence ID" value="NBL66088.1"/>
    <property type="molecule type" value="Genomic_DNA"/>
</dbReference>
<sequence>MQTCDNRETKAVASAFSKIGQSFQEVVSGAKKIVPKVIGKAPSIETLLSFFSYLREKSKNLKTFLDELWEIIQGWFKKGKADGLLETIIKLSDEAEIILKKYADNAVAGYNKLERPSVVSILEGNGKHILAYSNKAKLVANEIPKGFHPLVKKWLTEIADTSIKSRRTHGKCAEPATISKWLWEIDPKGKMKIEHARKEFEGVVSKAIKIESKKVKPFEHATHKLACESCNPLLKYFNINEVH</sequence>
<evidence type="ECO:0000313" key="1">
    <source>
        <dbReference type="EMBL" id="NBL66088.1"/>
    </source>
</evidence>
<proteinExistence type="predicted"/>